<dbReference type="SUPFAM" id="SSF82754">
    <property type="entry name" value="C-terminal, gelsolin-like domain of Sec23/24"/>
    <property type="match status" value="1"/>
</dbReference>
<name>A0A4Y7QCT4_9AGAM</name>
<sequence length="148" mass="16353">MLSIIRSSCSISGGVSFQVFNNRLLSVGECHFPLPSRKPTLMSCTFFHILIFHGQTVAQWRKAGYKSDTNTSKSSSKRRSLMLRNCSLTDSPSRGTLSVTKEAAKRVSCSRNSTPRRRTCHPVYGSNTSNAGQAIFTDDVSLQVSWSI</sequence>
<dbReference type="Gene3D" id="3.40.20.10">
    <property type="entry name" value="Severin"/>
    <property type="match status" value="1"/>
</dbReference>
<accession>A0A4Y7QCT4</accession>
<keyword evidence="2" id="KW-1185">Reference proteome</keyword>
<gene>
    <name evidence="1" type="ORF">BD410DRAFT_631661</name>
</gene>
<evidence type="ECO:0000313" key="2">
    <source>
        <dbReference type="Proteomes" id="UP000294933"/>
    </source>
</evidence>
<dbReference type="InterPro" id="IPR029006">
    <property type="entry name" value="ADF-H/Gelsolin-like_dom_sf"/>
</dbReference>
<protein>
    <submittedName>
        <fullName evidence="1">Uncharacterized protein</fullName>
    </submittedName>
</protein>
<dbReference type="Proteomes" id="UP000294933">
    <property type="component" value="Unassembled WGS sequence"/>
</dbReference>
<reference evidence="1 2" key="1">
    <citation type="submission" date="2018-06" db="EMBL/GenBank/DDBJ databases">
        <title>A transcriptomic atlas of mushroom development highlights an independent origin of complex multicellularity.</title>
        <authorList>
            <consortium name="DOE Joint Genome Institute"/>
            <person name="Krizsan K."/>
            <person name="Almasi E."/>
            <person name="Merenyi Z."/>
            <person name="Sahu N."/>
            <person name="Viragh M."/>
            <person name="Koszo T."/>
            <person name="Mondo S."/>
            <person name="Kiss B."/>
            <person name="Balint B."/>
            <person name="Kues U."/>
            <person name="Barry K."/>
            <person name="Hegedus J.C."/>
            <person name="Henrissat B."/>
            <person name="Johnson J."/>
            <person name="Lipzen A."/>
            <person name="Ohm R."/>
            <person name="Nagy I."/>
            <person name="Pangilinan J."/>
            <person name="Yan J."/>
            <person name="Xiong Y."/>
            <person name="Grigoriev I.V."/>
            <person name="Hibbett D.S."/>
            <person name="Nagy L.G."/>
        </authorList>
    </citation>
    <scope>NUCLEOTIDE SEQUENCE [LARGE SCALE GENOMIC DNA]</scope>
    <source>
        <strain evidence="1 2">SZMC22713</strain>
    </source>
</reference>
<proteinExistence type="predicted"/>
<dbReference type="EMBL" id="ML170164">
    <property type="protein sequence ID" value="TDL25225.1"/>
    <property type="molecule type" value="Genomic_DNA"/>
</dbReference>
<organism evidence="1 2">
    <name type="scientific">Rickenella mellea</name>
    <dbReference type="NCBI Taxonomy" id="50990"/>
    <lineage>
        <taxon>Eukaryota</taxon>
        <taxon>Fungi</taxon>
        <taxon>Dikarya</taxon>
        <taxon>Basidiomycota</taxon>
        <taxon>Agaricomycotina</taxon>
        <taxon>Agaricomycetes</taxon>
        <taxon>Hymenochaetales</taxon>
        <taxon>Rickenellaceae</taxon>
        <taxon>Rickenella</taxon>
    </lineage>
</organism>
<dbReference type="AlphaFoldDB" id="A0A4Y7QCT4"/>
<dbReference type="STRING" id="50990.A0A4Y7QCT4"/>
<evidence type="ECO:0000313" key="1">
    <source>
        <dbReference type="EMBL" id="TDL25225.1"/>
    </source>
</evidence>
<dbReference type="OrthoDB" id="10682288at2759"/>
<dbReference type="VEuPathDB" id="FungiDB:BD410DRAFT_631661"/>
<dbReference type="InterPro" id="IPR036180">
    <property type="entry name" value="Gelsolin-like_dom_sf"/>
</dbReference>